<proteinExistence type="predicted"/>
<dbReference type="EMBL" id="JACGCM010000262">
    <property type="protein sequence ID" value="KAF6174511.1"/>
    <property type="molecule type" value="Genomic_DNA"/>
</dbReference>
<accession>A0A7J7P509</accession>
<sequence>KLFTKDSLITNYNKNSLIWTGLKEAIATVKAHSTWITGFSIEIDFWRDYWGSDIALIDLLDIHPAIWKLCKAKLGQIISQHALSAPLEVLEFLGTHSIDLNNIILNVPDQDIRVWKYNPHSQFSVKSTFENISSHLSKVWWHSYITYKAI</sequence>
<keyword evidence="2" id="KW-1185">Reference proteome</keyword>
<evidence type="ECO:0000313" key="1">
    <source>
        <dbReference type="EMBL" id="KAF6174511.1"/>
    </source>
</evidence>
<gene>
    <name evidence="1" type="ORF">GIB67_004705</name>
</gene>
<reference evidence="1 2" key="1">
    <citation type="journal article" date="2020" name="IScience">
        <title>Genome Sequencing of the Endangered Kingdonia uniflora (Circaeasteraceae, Ranunculales) Reveals Potential Mechanisms of Evolutionary Specialization.</title>
        <authorList>
            <person name="Sun Y."/>
            <person name="Deng T."/>
            <person name="Zhang A."/>
            <person name="Moore M.J."/>
            <person name="Landis J.B."/>
            <person name="Lin N."/>
            <person name="Zhang H."/>
            <person name="Zhang X."/>
            <person name="Huang J."/>
            <person name="Zhang X."/>
            <person name="Sun H."/>
            <person name="Wang H."/>
        </authorList>
    </citation>
    <scope>NUCLEOTIDE SEQUENCE [LARGE SCALE GENOMIC DNA]</scope>
    <source>
        <strain evidence="1">TB1705</strain>
        <tissue evidence="1">Leaf</tissue>
    </source>
</reference>
<evidence type="ECO:0000313" key="2">
    <source>
        <dbReference type="Proteomes" id="UP000541444"/>
    </source>
</evidence>
<dbReference type="Proteomes" id="UP000541444">
    <property type="component" value="Unassembled WGS sequence"/>
</dbReference>
<feature type="non-terminal residue" evidence="1">
    <location>
        <position position="1"/>
    </location>
</feature>
<organism evidence="1 2">
    <name type="scientific">Kingdonia uniflora</name>
    <dbReference type="NCBI Taxonomy" id="39325"/>
    <lineage>
        <taxon>Eukaryota</taxon>
        <taxon>Viridiplantae</taxon>
        <taxon>Streptophyta</taxon>
        <taxon>Embryophyta</taxon>
        <taxon>Tracheophyta</taxon>
        <taxon>Spermatophyta</taxon>
        <taxon>Magnoliopsida</taxon>
        <taxon>Ranunculales</taxon>
        <taxon>Circaeasteraceae</taxon>
        <taxon>Kingdonia</taxon>
    </lineage>
</organism>
<name>A0A7J7P509_9MAGN</name>
<comment type="caution">
    <text evidence="1">The sequence shown here is derived from an EMBL/GenBank/DDBJ whole genome shotgun (WGS) entry which is preliminary data.</text>
</comment>
<dbReference type="AlphaFoldDB" id="A0A7J7P509"/>
<protein>
    <submittedName>
        <fullName evidence="1">Uncharacterized protein</fullName>
    </submittedName>
</protein>